<reference evidence="1 2" key="1">
    <citation type="journal article" date="2023" name="IMA Fungus">
        <title>Comparative genomic study of the Penicillium genus elucidates a diverse pangenome and 15 lateral gene transfer events.</title>
        <authorList>
            <person name="Petersen C."/>
            <person name="Sorensen T."/>
            <person name="Nielsen M.R."/>
            <person name="Sondergaard T.E."/>
            <person name="Sorensen J.L."/>
            <person name="Fitzpatrick D.A."/>
            <person name="Frisvad J.C."/>
            <person name="Nielsen K.L."/>
        </authorList>
    </citation>
    <scope>NUCLEOTIDE SEQUENCE [LARGE SCALE GENOMIC DNA]</scope>
    <source>
        <strain evidence="1 2">IBT 29057</strain>
    </source>
</reference>
<evidence type="ECO:0000313" key="1">
    <source>
        <dbReference type="EMBL" id="KAJ5596083.1"/>
    </source>
</evidence>
<accession>A0AAD6DW21</accession>
<protein>
    <recommendedName>
        <fullName evidence="3">Methyltransferase domain-containing protein</fullName>
    </recommendedName>
</protein>
<dbReference type="CDD" id="cd02440">
    <property type="entry name" value="AdoMet_MTases"/>
    <property type="match status" value="1"/>
</dbReference>
<dbReference type="Pfam" id="PF13489">
    <property type="entry name" value="Methyltransf_23"/>
    <property type="match status" value="1"/>
</dbReference>
<comment type="caution">
    <text evidence="1">The sequence shown here is derived from an EMBL/GenBank/DDBJ whole genome shotgun (WGS) entry which is preliminary data.</text>
</comment>
<organism evidence="1 2">
    <name type="scientific">Penicillium hetheringtonii</name>
    <dbReference type="NCBI Taxonomy" id="911720"/>
    <lineage>
        <taxon>Eukaryota</taxon>
        <taxon>Fungi</taxon>
        <taxon>Dikarya</taxon>
        <taxon>Ascomycota</taxon>
        <taxon>Pezizomycotina</taxon>
        <taxon>Eurotiomycetes</taxon>
        <taxon>Eurotiomycetidae</taxon>
        <taxon>Eurotiales</taxon>
        <taxon>Aspergillaceae</taxon>
        <taxon>Penicillium</taxon>
    </lineage>
</organism>
<sequence>MGKHSGDRAYLLARDQTESERLEKQHFFFMALLRNQIIQKSIPRDNLVSIADIGTGTGIWLQEVAKVLPSPQLDLQGFDISDAQFPPRHRLRVSENSEIGLHVQDARKEFPPEHHGRYDLVHIRLLTAGMKAEDYKHVVKNVRSLLKLNGYVQWEELDTTAFCTDKVPEPAVITKIRKTAMNGLMHMKMSYMAPSQVFQELRSHQFQNVQRKAYSTRGLGYLHDVAVNWAVGVIRALIPPTMIVTGEAKDMPEAKAKVEELVIGYQEHCMTALPLVNLYIVIGQL</sequence>
<dbReference type="InterPro" id="IPR029063">
    <property type="entry name" value="SAM-dependent_MTases_sf"/>
</dbReference>
<gene>
    <name evidence="1" type="ORF">N7450_002541</name>
</gene>
<dbReference type="Proteomes" id="UP001216150">
    <property type="component" value="Unassembled WGS sequence"/>
</dbReference>
<dbReference type="Gene3D" id="3.40.50.150">
    <property type="entry name" value="Vaccinia Virus protein VP39"/>
    <property type="match status" value="1"/>
</dbReference>
<keyword evidence="2" id="KW-1185">Reference proteome</keyword>
<name>A0AAD6DW21_9EURO</name>
<dbReference type="SUPFAM" id="SSF53335">
    <property type="entry name" value="S-adenosyl-L-methionine-dependent methyltransferases"/>
    <property type="match status" value="1"/>
</dbReference>
<evidence type="ECO:0008006" key="3">
    <source>
        <dbReference type="Google" id="ProtNLM"/>
    </source>
</evidence>
<dbReference type="AlphaFoldDB" id="A0AAD6DW21"/>
<proteinExistence type="predicted"/>
<evidence type="ECO:0000313" key="2">
    <source>
        <dbReference type="Proteomes" id="UP001216150"/>
    </source>
</evidence>
<dbReference type="EMBL" id="JAQJAC010000002">
    <property type="protein sequence ID" value="KAJ5596083.1"/>
    <property type="molecule type" value="Genomic_DNA"/>
</dbReference>